<evidence type="ECO:0000313" key="2">
    <source>
        <dbReference type="EMBL" id="QHR71919.1"/>
    </source>
</evidence>
<keyword evidence="3" id="KW-1185">Reference proteome</keyword>
<feature type="coiled-coil region" evidence="1">
    <location>
        <begin position="119"/>
        <end position="159"/>
    </location>
</feature>
<organism evidence="2 3">
    <name type="scientific">Escherichia phage tuntematon</name>
    <dbReference type="NCBI Taxonomy" id="2696455"/>
    <lineage>
        <taxon>Viruses</taxon>
        <taxon>Duplodnaviria</taxon>
        <taxon>Heunggongvirae</taxon>
        <taxon>Uroviricota</taxon>
        <taxon>Caudoviricetes</taxon>
        <taxon>Stephanstirmvirinae</taxon>
        <taxon>Phapecoctavirus</taxon>
        <taxon>Phapecoctavirus tuntematon</taxon>
    </lineage>
</organism>
<reference evidence="3" key="1">
    <citation type="submission" date="2019-12" db="EMBL/GenBank/DDBJ databases">
        <authorList>
            <person name="Olsen N.S."/>
            <person name="Junco L.M.F."/>
            <person name="Kot W."/>
            <person name="Hansen L.H."/>
        </authorList>
    </citation>
    <scope>NUCLEOTIDE SEQUENCE [LARGE SCALE GENOMIC DNA]</scope>
</reference>
<evidence type="ECO:0000313" key="3">
    <source>
        <dbReference type="Proteomes" id="UP000464738"/>
    </source>
</evidence>
<name>A0A6B9X8A3_9CAUD</name>
<keyword evidence="1" id="KW-0175">Coiled coil</keyword>
<evidence type="ECO:0000256" key="1">
    <source>
        <dbReference type="SAM" id="Coils"/>
    </source>
</evidence>
<sequence>MAYPDYIDERAMGFFRNFLVGRSHGDNGSSYKTSWDSQCGAKATKTLKMPGRPLCAYCGNEALALQPGIEHGDYTIKGYTCVCKGAMDEADWVKEKAEMEERHKREVYEMEKRMPVPDLQVKKNIVAKMMEKVQKAETEEDLNRALEDLRNFKEEKELREIMW</sequence>
<dbReference type="Proteomes" id="UP000464738">
    <property type="component" value="Segment"/>
</dbReference>
<gene>
    <name evidence="2" type="ORF">tuntematon_63</name>
</gene>
<dbReference type="EMBL" id="MN850618">
    <property type="protein sequence ID" value="QHR71919.1"/>
    <property type="molecule type" value="Genomic_DNA"/>
</dbReference>
<proteinExistence type="predicted"/>
<protein>
    <submittedName>
        <fullName evidence="2">Uncharacterized protein</fullName>
    </submittedName>
</protein>
<accession>A0A6B9X8A3</accession>